<evidence type="ECO:0000313" key="3">
    <source>
        <dbReference type="Proteomes" id="UP001220530"/>
    </source>
</evidence>
<accession>A0ABY7YK47</accession>
<reference evidence="2 3" key="1">
    <citation type="submission" date="2023-02" db="EMBL/GenBank/DDBJ databases">
        <title>Devosia algicola sp. nov., isolated from the phycosphere of marine algae.</title>
        <authorList>
            <person name="Kim J.M."/>
            <person name="Lee J.K."/>
            <person name="Choi B.J."/>
            <person name="Bayburt H."/>
            <person name="Jeon C.O."/>
        </authorList>
    </citation>
    <scope>NUCLEOTIDE SEQUENCE [LARGE SCALE GENOMIC DNA]</scope>
    <source>
        <strain evidence="2 3">G20-9</strain>
    </source>
</reference>
<proteinExistence type="predicted"/>
<dbReference type="PANTHER" id="PTHR12993">
    <property type="entry name" value="N-ACETYLGLUCOSAMINYL-PHOSPHATIDYLINOSITOL DE-N-ACETYLASE-RELATED"/>
    <property type="match status" value="1"/>
</dbReference>
<dbReference type="RefSeq" id="WP_282217972.1">
    <property type="nucleotide sequence ID" value="NZ_CP118246.1"/>
</dbReference>
<dbReference type="InterPro" id="IPR003737">
    <property type="entry name" value="GlcNAc_PI_deacetylase-related"/>
</dbReference>
<evidence type="ECO:0000313" key="2">
    <source>
        <dbReference type="EMBL" id="WDR01562.1"/>
    </source>
</evidence>
<dbReference type="PANTHER" id="PTHR12993:SF11">
    <property type="entry name" value="N-ACETYLGLUCOSAMINYL-PHOSPHATIDYLINOSITOL DE-N-ACETYLASE"/>
    <property type="match status" value="1"/>
</dbReference>
<dbReference type="Gene3D" id="3.40.50.10320">
    <property type="entry name" value="LmbE-like"/>
    <property type="match status" value="1"/>
</dbReference>
<dbReference type="InterPro" id="IPR024078">
    <property type="entry name" value="LmbE-like_dom_sf"/>
</dbReference>
<name>A0ABY7YK47_9HYPH</name>
<gene>
    <name evidence="2" type="ORF">PSQ19_12315</name>
</gene>
<protein>
    <submittedName>
        <fullName evidence="2">PIG-L family deacetylase</fullName>
    </submittedName>
</protein>
<feature type="region of interest" description="Disordered" evidence="1">
    <location>
        <begin position="431"/>
        <end position="467"/>
    </location>
</feature>
<sequence length="467" mass="51047">MLTARERLAKQQSRPALVQLHRALSRLTSTLTFMNTGAHPDDEHSGMLATLRYGFGMRVVIACSTRGEGGQNSIGTERGGALGLLRTREMEEAARILDADVAWLGHGPDDSVHDFGFSKNGTDTLARWGRDKIIERMVAAYRYYRPDIVLPTFLDVPGQHGHHRAMTEAAEVALNLAASPEFVTPGLAPWTVAKYYLPAWSGGGATYDDEVPPPPTTVELVTPGNDLPTGAAFDQIGEWSRAFHATQGMGRWKSQPNTRWPLHLKHGPNEPETDIRANLSATLAELADQLPQKGGAALRVAQDHINQALQAYPQRDGIIGALIAAAEAIELALAHSDSTNLAAHRHRHRLERKRLEIDTALLLAEGIEPTIWVDTNQLSPGGHGTLFVHTDPNATPIVATPQGRTDIRIGASQADRDGLKFALDVRADAPLSEPFRPHFNSLGGNGEPERRDRGRHKRAPRSRPFRS</sequence>
<dbReference type="SUPFAM" id="SSF102588">
    <property type="entry name" value="LmbE-like"/>
    <property type="match status" value="1"/>
</dbReference>
<dbReference type="Proteomes" id="UP001220530">
    <property type="component" value="Chromosome"/>
</dbReference>
<keyword evidence="3" id="KW-1185">Reference proteome</keyword>
<organism evidence="2 3">
    <name type="scientific">Devosia algicola</name>
    <dbReference type="NCBI Taxonomy" id="3026418"/>
    <lineage>
        <taxon>Bacteria</taxon>
        <taxon>Pseudomonadati</taxon>
        <taxon>Pseudomonadota</taxon>
        <taxon>Alphaproteobacteria</taxon>
        <taxon>Hyphomicrobiales</taxon>
        <taxon>Devosiaceae</taxon>
        <taxon>Devosia</taxon>
    </lineage>
</organism>
<dbReference type="EMBL" id="CP118246">
    <property type="protein sequence ID" value="WDR01562.1"/>
    <property type="molecule type" value="Genomic_DNA"/>
</dbReference>
<evidence type="ECO:0000256" key="1">
    <source>
        <dbReference type="SAM" id="MobiDB-lite"/>
    </source>
</evidence>
<dbReference type="Pfam" id="PF02585">
    <property type="entry name" value="PIG-L"/>
    <property type="match status" value="1"/>
</dbReference>
<feature type="compositionally biased region" description="Basic residues" evidence="1">
    <location>
        <begin position="453"/>
        <end position="467"/>
    </location>
</feature>